<keyword evidence="3" id="KW-1185">Reference proteome</keyword>
<feature type="compositionally biased region" description="Basic and acidic residues" evidence="1">
    <location>
        <begin position="127"/>
        <end position="140"/>
    </location>
</feature>
<feature type="compositionally biased region" description="Basic and acidic residues" evidence="1">
    <location>
        <begin position="60"/>
        <end position="77"/>
    </location>
</feature>
<sequence>MSSEKVVRYGTERDCLCRLIDEDMHYVLESHVLYVTTLRVEMLAGIESTREPGTDSAAVRNDEETRKKEPPANEDRCGVTSFINGKLKTTSPDEPLRVKRDSERRGRGARIVLLQLAGGVTQLSPNKHGDDNLRRFEESR</sequence>
<evidence type="ECO:0000313" key="3">
    <source>
        <dbReference type="Proteomes" id="UP000299102"/>
    </source>
</evidence>
<feature type="compositionally biased region" description="Basic and acidic residues" evidence="1">
    <location>
        <begin position="94"/>
        <end position="104"/>
    </location>
</feature>
<feature type="region of interest" description="Disordered" evidence="1">
    <location>
        <begin position="121"/>
        <end position="140"/>
    </location>
</feature>
<feature type="region of interest" description="Disordered" evidence="1">
    <location>
        <begin position="49"/>
        <end position="104"/>
    </location>
</feature>
<dbReference type="Proteomes" id="UP000299102">
    <property type="component" value="Unassembled WGS sequence"/>
</dbReference>
<proteinExistence type="predicted"/>
<comment type="caution">
    <text evidence="2">The sequence shown here is derived from an EMBL/GenBank/DDBJ whole genome shotgun (WGS) entry which is preliminary data.</text>
</comment>
<dbReference type="AlphaFoldDB" id="A0A4C1ZDN7"/>
<protein>
    <submittedName>
        <fullName evidence="2">Uncharacterized protein</fullName>
    </submittedName>
</protein>
<organism evidence="2 3">
    <name type="scientific">Eumeta variegata</name>
    <name type="common">Bagworm moth</name>
    <name type="synonym">Eumeta japonica</name>
    <dbReference type="NCBI Taxonomy" id="151549"/>
    <lineage>
        <taxon>Eukaryota</taxon>
        <taxon>Metazoa</taxon>
        <taxon>Ecdysozoa</taxon>
        <taxon>Arthropoda</taxon>
        <taxon>Hexapoda</taxon>
        <taxon>Insecta</taxon>
        <taxon>Pterygota</taxon>
        <taxon>Neoptera</taxon>
        <taxon>Endopterygota</taxon>
        <taxon>Lepidoptera</taxon>
        <taxon>Glossata</taxon>
        <taxon>Ditrysia</taxon>
        <taxon>Tineoidea</taxon>
        <taxon>Psychidae</taxon>
        <taxon>Oiketicinae</taxon>
        <taxon>Eumeta</taxon>
    </lineage>
</organism>
<accession>A0A4C1ZDN7</accession>
<reference evidence="2 3" key="1">
    <citation type="journal article" date="2019" name="Commun. Biol.">
        <title>The bagworm genome reveals a unique fibroin gene that provides high tensile strength.</title>
        <authorList>
            <person name="Kono N."/>
            <person name="Nakamura H."/>
            <person name="Ohtoshi R."/>
            <person name="Tomita M."/>
            <person name="Numata K."/>
            <person name="Arakawa K."/>
        </authorList>
    </citation>
    <scope>NUCLEOTIDE SEQUENCE [LARGE SCALE GENOMIC DNA]</scope>
</reference>
<dbReference type="EMBL" id="BGZK01001741">
    <property type="protein sequence ID" value="GBP85502.1"/>
    <property type="molecule type" value="Genomic_DNA"/>
</dbReference>
<name>A0A4C1ZDN7_EUMVA</name>
<feature type="compositionally biased region" description="Polar residues" evidence="1">
    <location>
        <begin position="81"/>
        <end position="92"/>
    </location>
</feature>
<gene>
    <name evidence="2" type="ORF">EVAR_61759_1</name>
</gene>
<evidence type="ECO:0000256" key="1">
    <source>
        <dbReference type="SAM" id="MobiDB-lite"/>
    </source>
</evidence>
<evidence type="ECO:0000313" key="2">
    <source>
        <dbReference type="EMBL" id="GBP85502.1"/>
    </source>
</evidence>